<dbReference type="GeneID" id="64657572"/>
<evidence type="ECO:0000313" key="2">
    <source>
        <dbReference type="Proteomes" id="UP001195769"/>
    </source>
</evidence>
<gene>
    <name evidence="1" type="ORF">F5891DRAFT_107025</name>
</gene>
<reference evidence="1" key="1">
    <citation type="journal article" date="2020" name="New Phytol.">
        <title>Comparative genomics reveals dynamic genome evolution in host specialist ectomycorrhizal fungi.</title>
        <authorList>
            <person name="Lofgren L.A."/>
            <person name="Nguyen N.H."/>
            <person name="Vilgalys R."/>
            <person name="Ruytinx J."/>
            <person name="Liao H.L."/>
            <person name="Branco S."/>
            <person name="Kuo A."/>
            <person name="LaButti K."/>
            <person name="Lipzen A."/>
            <person name="Andreopoulos W."/>
            <person name="Pangilinan J."/>
            <person name="Riley R."/>
            <person name="Hundley H."/>
            <person name="Na H."/>
            <person name="Barry K."/>
            <person name="Grigoriev I.V."/>
            <person name="Stajich J.E."/>
            <person name="Kennedy P.G."/>
        </authorList>
    </citation>
    <scope>NUCLEOTIDE SEQUENCE</scope>
    <source>
        <strain evidence="1">FC203</strain>
    </source>
</reference>
<dbReference type="RefSeq" id="XP_041217961.1">
    <property type="nucleotide sequence ID" value="XM_041363274.1"/>
</dbReference>
<dbReference type="EMBL" id="JABBWK010000133">
    <property type="protein sequence ID" value="KAG1890695.1"/>
    <property type="molecule type" value="Genomic_DNA"/>
</dbReference>
<organism evidence="1 2">
    <name type="scientific">Suillus fuscotomentosus</name>
    <dbReference type="NCBI Taxonomy" id="1912939"/>
    <lineage>
        <taxon>Eukaryota</taxon>
        <taxon>Fungi</taxon>
        <taxon>Dikarya</taxon>
        <taxon>Basidiomycota</taxon>
        <taxon>Agaricomycotina</taxon>
        <taxon>Agaricomycetes</taxon>
        <taxon>Agaricomycetidae</taxon>
        <taxon>Boletales</taxon>
        <taxon>Suillineae</taxon>
        <taxon>Suillaceae</taxon>
        <taxon>Suillus</taxon>
    </lineage>
</organism>
<sequence>MADSSPHAITSLEALAVILLADAETPDDQLFAATISLQALDAKQRGAKYGPRGPYDQQKAEQFFEHLLHISSARIFKTWFRSLWRSMNVHTRKNGSKKKEFQGIC</sequence>
<accession>A0AAD4DR21</accession>
<dbReference type="AlphaFoldDB" id="A0AAD4DR21"/>
<name>A0AAD4DR21_9AGAM</name>
<evidence type="ECO:0000313" key="1">
    <source>
        <dbReference type="EMBL" id="KAG1890695.1"/>
    </source>
</evidence>
<protein>
    <submittedName>
        <fullName evidence="1">Uncharacterized protein</fullName>
    </submittedName>
</protein>
<dbReference type="Proteomes" id="UP001195769">
    <property type="component" value="Unassembled WGS sequence"/>
</dbReference>
<comment type="caution">
    <text evidence="1">The sequence shown here is derived from an EMBL/GenBank/DDBJ whole genome shotgun (WGS) entry which is preliminary data.</text>
</comment>
<proteinExistence type="predicted"/>
<keyword evidence="2" id="KW-1185">Reference proteome</keyword>